<name>A0A2I6UFA2_9CAUD</name>
<reference evidence="2" key="1">
    <citation type="submission" date="2018-01" db="EMBL/GenBank/DDBJ databases">
        <title>Direct submission.</title>
        <authorList>
            <person name="Ciacci N."/>
        </authorList>
    </citation>
    <scope>NUCLEOTIDE SEQUENCE [LARGE SCALE GENOMIC DNA]</scope>
</reference>
<proteinExistence type="predicted"/>
<gene>
    <name evidence="1" type="ORF">vBKpnF48_39</name>
</gene>
<dbReference type="EMBL" id="MG746602">
    <property type="protein sequence ID" value="AUO78664.1"/>
    <property type="molecule type" value="Genomic_DNA"/>
</dbReference>
<organism evidence="1 2">
    <name type="scientific">Klebsiella phage vB_Kpn_F48</name>
    <dbReference type="NCBI Taxonomy" id="2070028"/>
    <lineage>
        <taxon>Viruses</taxon>
        <taxon>Duplodnaviria</taxon>
        <taxon>Heunggongvirae</taxon>
        <taxon>Uroviricota</taxon>
        <taxon>Caudoviricetes</taxon>
        <taxon>Marfavirus</taxon>
        <taxon>Marfavirus F48</taxon>
    </lineage>
</organism>
<keyword evidence="2" id="KW-1185">Reference proteome</keyword>
<evidence type="ECO:0000313" key="1">
    <source>
        <dbReference type="EMBL" id="AUO78664.1"/>
    </source>
</evidence>
<accession>A0A2I6UFA2</accession>
<evidence type="ECO:0000313" key="2">
    <source>
        <dbReference type="Proteomes" id="UP000240294"/>
    </source>
</evidence>
<sequence>MGALMNMVNSSVKAELIKAIFELKEASVLFGAAVTPTFPALEHKARMEKLQKRVNEIVERL</sequence>
<dbReference type="Proteomes" id="UP000240294">
    <property type="component" value="Genome"/>
</dbReference>
<protein>
    <submittedName>
        <fullName evidence="1">Uncharacterized protein</fullName>
    </submittedName>
</protein>